<dbReference type="EMBL" id="BMHV01000021">
    <property type="protein sequence ID" value="GGF71098.1"/>
    <property type="molecule type" value="Genomic_DNA"/>
</dbReference>
<dbReference type="Proteomes" id="UP000632498">
    <property type="component" value="Unassembled WGS sequence"/>
</dbReference>
<comment type="caution">
    <text evidence="1">The sequence shown here is derived from an EMBL/GenBank/DDBJ whole genome shotgun (WGS) entry which is preliminary data.</text>
</comment>
<dbReference type="AlphaFoldDB" id="A0A917FET7"/>
<dbReference type="Pfam" id="PF08238">
    <property type="entry name" value="Sel1"/>
    <property type="match status" value="4"/>
</dbReference>
<keyword evidence="2" id="KW-1185">Reference proteome</keyword>
<protein>
    <recommendedName>
        <fullName evidence="3">Sel1 repeat family protein</fullName>
    </recommendedName>
</protein>
<proteinExistence type="predicted"/>
<evidence type="ECO:0000313" key="2">
    <source>
        <dbReference type="Proteomes" id="UP000632498"/>
    </source>
</evidence>
<evidence type="ECO:0008006" key="3">
    <source>
        <dbReference type="Google" id="ProtNLM"/>
    </source>
</evidence>
<dbReference type="Gene3D" id="1.25.40.10">
    <property type="entry name" value="Tetratricopeptide repeat domain"/>
    <property type="match status" value="1"/>
</dbReference>
<accession>A0A917FET7</accession>
<dbReference type="PANTHER" id="PTHR11102:SF160">
    <property type="entry name" value="ERAD-ASSOCIATED E3 UBIQUITIN-PROTEIN LIGASE COMPONENT HRD3"/>
    <property type="match status" value="1"/>
</dbReference>
<sequence>MSNYHHGPYAMFGFKYHLWGFIAALTVGAVWPNLVHAMDLSKPLPKRSAKEVLHHGPSSAFFEQYDQGVQGNCTPLLSHLNEKLQSADSDVRYSAQLVYAEMYDRAVCVEYSPKKSFEYFKQAADAGGPAFYAHVGWKYSYGHGVEKSEAKANEAFKLLLTRGAFTENSRTYKRYEDLLKDRPIPPLLKEGIEWLIETTSTDDGLIELAQALLDGSGRYLGRSPLQIDQISARNILSQTALFSPKARFILGIEYLKGSFDDKNRREGEMHLMWAAQCGYVPAMLKLAQLSETGDYGVKQNKQSTYGWYHMARENGADVASEVEKAKQKIGSYLQRSIQHDHRFKVNMKRCH</sequence>
<gene>
    <name evidence="1" type="ORF">GCM10011332_26360</name>
</gene>
<dbReference type="SMART" id="SM00671">
    <property type="entry name" value="SEL1"/>
    <property type="match status" value="4"/>
</dbReference>
<reference evidence="1" key="2">
    <citation type="submission" date="2020-09" db="EMBL/GenBank/DDBJ databases">
        <authorList>
            <person name="Sun Q."/>
            <person name="Zhou Y."/>
        </authorList>
    </citation>
    <scope>NUCLEOTIDE SEQUENCE</scope>
    <source>
        <strain evidence="1">CGMCC 1.15254</strain>
    </source>
</reference>
<dbReference type="InterPro" id="IPR011990">
    <property type="entry name" value="TPR-like_helical_dom_sf"/>
</dbReference>
<dbReference type="InterPro" id="IPR006597">
    <property type="entry name" value="Sel1-like"/>
</dbReference>
<dbReference type="SUPFAM" id="SSF81901">
    <property type="entry name" value="HCP-like"/>
    <property type="match status" value="1"/>
</dbReference>
<dbReference type="InterPro" id="IPR050767">
    <property type="entry name" value="Sel1_AlgK"/>
</dbReference>
<reference evidence="1" key="1">
    <citation type="journal article" date="2014" name="Int. J. Syst. Evol. Microbiol.">
        <title>Complete genome sequence of Corynebacterium casei LMG S-19264T (=DSM 44701T), isolated from a smear-ripened cheese.</title>
        <authorList>
            <consortium name="US DOE Joint Genome Institute (JGI-PGF)"/>
            <person name="Walter F."/>
            <person name="Albersmeier A."/>
            <person name="Kalinowski J."/>
            <person name="Ruckert C."/>
        </authorList>
    </citation>
    <scope>NUCLEOTIDE SEQUENCE</scope>
    <source>
        <strain evidence="1">CGMCC 1.15254</strain>
    </source>
</reference>
<evidence type="ECO:0000313" key="1">
    <source>
        <dbReference type="EMBL" id="GGF71098.1"/>
    </source>
</evidence>
<name>A0A917FET7_9PROT</name>
<organism evidence="1 2">
    <name type="scientific">Terasakiella brassicae</name>
    <dbReference type="NCBI Taxonomy" id="1634917"/>
    <lineage>
        <taxon>Bacteria</taxon>
        <taxon>Pseudomonadati</taxon>
        <taxon>Pseudomonadota</taxon>
        <taxon>Alphaproteobacteria</taxon>
        <taxon>Rhodospirillales</taxon>
        <taxon>Terasakiellaceae</taxon>
        <taxon>Terasakiella</taxon>
    </lineage>
</organism>
<dbReference type="PANTHER" id="PTHR11102">
    <property type="entry name" value="SEL-1-LIKE PROTEIN"/>
    <property type="match status" value="1"/>
</dbReference>